<dbReference type="Proteomes" id="UP000182888">
    <property type="component" value="Unassembled WGS sequence"/>
</dbReference>
<name>A0A0K2VZH3_MESPL</name>
<accession>A0A0K2VZH3</accession>
<protein>
    <submittedName>
        <fullName evidence="1">Uncharacterized protein</fullName>
    </submittedName>
</protein>
<evidence type="ECO:0000313" key="2">
    <source>
        <dbReference type="Proteomes" id="UP000182888"/>
    </source>
</evidence>
<dbReference type="EMBL" id="CCND01000015">
    <property type="protein sequence ID" value="CDX57458.1"/>
    <property type="molecule type" value="Genomic_DNA"/>
</dbReference>
<proteinExistence type="predicted"/>
<sequence>MTSRNETYKLIALAILDKLPPSDELQIGQDRERMYIRVTNQVFSITVDEVTGFNELGDEAAIGATKEFMDKLPYPYTKA</sequence>
<gene>
    <name evidence="1" type="ORF">MPL1032_220011</name>
</gene>
<organism evidence="1 2">
    <name type="scientific">Mesorhizobium plurifarium</name>
    <dbReference type="NCBI Taxonomy" id="69974"/>
    <lineage>
        <taxon>Bacteria</taxon>
        <taxon>Pseudomonadati</taxon>
        <taxon>Pseudomonadota</taxon>
        <taxon>Alphaproteobacteria</taxon>
        <taxon>Hyphomicrobiales</taxon>
        <taxon>Phyllobacteriaceae</taxon>
        <taxon>Mesorhizobium</taxon>
    </lineage>
</organism>
<evidence type="ECO:0000313" key="1">
    <source>
        <dbReference type="EMBL" id="CDX57458.1"/>
    </source>
</evidence>
<reference evidence="2" key="1">
    <citation type="submission" date="2014-08" db="EMBL/GenBank/DDBJ databases">
        <authorList>
            <person name="Edwards T."/>
        </authorList>
    </citation>
    <scope>NUCLEOTIDE SEQUENCE [LARGE SCALE GENOMIC DNA]</scope>
</reference>
<dbReference type="AlphaFoldDB" id="A0A0K2VZH3"/>